<feature type="domain" description="N-acetyltransferase" evidence="2">
    <location>
        <begin position="32"/>
        <end position="168"/>
    </location>
</feature>
<gene>
    <name evidence="3" type="ORF">B2A_02643</name>
</gene>
<evidence type="ECO:0000259" key="2">
    <source>
        <dbReference type="PROSITE" id="PS51186"/>
    </source>
</evidence>
<dbReference type="AlphaFoldDB" id="T1B2R3"/>
<dbReference type="CDD" id="cd04301">
    <property type="entry name" value="NAT_SF"/>
    <property type="match status" value="1"/>
</dbReference>
<dbReference type="SUPFAM" id="SSF55729">
    <property type="entry name" value="Acyl-CoA N-acyltransferases (Nat)"/>
    <property type="match status" value="1"/>
</dbReference>
<dbReference type="PANTHER" id="PTHR13947">
    <property type="entry name" value="GNAT FAMILY N-ACETYLTRANSFERASE"/>
    <property type="match status" value="1"/>
</dbReference>
<evidence type="ECO:0000256" key="1">
    <source>
        <dbReference type="ARBA" id="ARBA00022679"/>
    </source>
</evidence>
<reference evidence="3" key="2">
    <citation type="journal article" date="2014" name="ISME J.">
        <title>Microbial stratification in low pH oxic and suboxic macroscopic growths along an acid mine drainage.</title>
        <authorList>
            <person name="Mendez-Garcia C."/>
            <person name="Mesa V."/>
            <person name="Sprenger R.R."/>
            <person name="Richter M."/>
            <person name="Diez M.S."/>
            <person name="Solano J."/>
            <person name="Bargiela R."/>
            <person name="Golyshina O.V."/>
            <person name="Manteca A."/>
            <person name="Ramos J.L."/>
            <person name="Gallego J.R."/>
            <person name="Llorente I."/>
            <person name="Martins Dos Santos V.A."/>
            <person name="Jensen O.N."/>
            <person name="Pelaez A.I."/>
            <person name="Sanchez J."/>
            <person name="Ferrer M."/>
        </authorList>
    </citation>
    <scope>NUCLEOTIDE SEQUENCE</scope>
</reference>
<dbReference type="GO" id="GO:0008080">
    <property type="term" value="F:N-acetyltransferase activity"/>
    <property type="evidence" value="ECO:0007669"/>
    <property type="project" value="InterPro"/>
</dbReference>
<sequence length="168" mass="18252">MSSGAGGPPSADRSDVVVRRLRSDEVREFRWIRLRSLATDAMAFGSTYAREAAFLAAVWEERARDGATAADRGYWVAVAPDEQFVGLVGAIPQPPELVVVAMWVAPSHRRHGIAGRLLDALLDWADTVRPGGRVHLSVNPAQLAAVRLYESRGFVRTGATEPLPHAPM</sequence>
<organism evidence="3">
    <name type="scientific">mine drainage metagenome</name>
    <dbReference type="NCBI Taxonomy" id="410659"/>
    <lineage>
        <taxon>unclassified sequences</taxon>
        <taxon>metagenomes</taxon>
        <taxon>ecological metagenomes</taxon>
    </lineage>
</organism>
<accession>T1B2R3</accession>
<dbReference type="EMBL" id="AUZZ01001794">
    <property type="protein sequence ID" value="EQD62868.1"/>
    <property type="molecule type" value="Genomic_DNA"/>
</dbReference>
<protein>
    <submittedName>
        <fullName evidence="3">GCN5-related N-acetyltransferase domain protein</fullName>
    </submittedName>
</protein>
<feature type="non-terminal residue" evidence="3">
    <location>
        <position position="168"/>
    </location>
</feature>
<proteinExistence type="predicted"/>
<dbReference type="InterPro" id="IPR050769">
    <property type="entry name" value="NAT_camello-type"/>
</dbReference>
<name>T1B2R3_9ZZZZ</name>
<dbReference type="InterPro" id="IPR000182">
    <property type="entry name" value="GNAT_dom"/>
</dbReference>
<dbReference type="InterPro" id="IPR016181">
    <property type="entry name" value="Acyl_CoA_acyltransferase"/>
</dbReference>
<keyword evidence="1 3" id="KW-0808">Transferase</keyword>
<dbReference type="PROSITE" id="PS51186">
    <property type="entry name" value="GNAT"/>
    <property type="match status" value="1"/>
</dbReference>
<dbReference type="PANTHER" id="PTHR13947:SF37">
    <property type="entry name" value="LD18367P"/>
    <property type="match status" value="1"/>
</dbReference>
<evidence type="ECO:0000313" key="3">
    <source>
        <dbReference type="EMBL" id="EQD62868.1"/>
    </source>
</evidence>
<comment type="caution">
    <text evidence="3">The sequence shown here is derived from an EMBL/GenBank/DDBJ whole genome shotgun (WGS) entry which is preliminary data.</text>
</comment>
<reference evidence="3" key="1">
    <citation type="submission" date="2013-08" db="EMBL/GenBank/DDBJ databases">
        <authorList>
            <person name="Mendez C."/>
            <person name="Richter M."/>
            <person name="Ferrer M."/>
            <person name="Sanchez J."/>
        </authorList>
    </citation>
    <scope>NUCLEOTIDE SEQUENCE</scope>
</reference>
<dbReference type="Pfam" id="PF00583">
    <property type="entry name" value="Acetyltransf_1"/>
    <property type="match status" value="1"/>
</dbReference>
<dbReference type="Gene3D" id="3.40.630.30">
    <property type="match status" value="1"/>
</dbReference>